<evidence type="ECO:0000256" key="4">
    <source>
        <dbReference type="ARBA" id="ARBA00023157"/>
    </source>
</evidence>
<dbReference type="PANTHER" id="PTHR24253">
    <property type="entry name" value="TRANSMEMBRANE PROTEASE SERINE"/>
    <property type="match status" value="1"/>
</dbReference>
<dbReference type="Pfam" id="PF00089">
    <property type="entry name" value="Trypsin"/>
    <property type="match status" value="2"/>
</dbReference>
<dbReference type="PROSITE" id="PS00134">
    <property type="entry name" value="TRYPSIN_HIS"/>
    <property type="match status" value="1"/>
</dbReference>
<dbReference type="Gene3D" id="2.40.10.10">
    <property type="entry name" value="Trypsin-like serine proteases"/>
    <property type="match status" value="3"/>
</dbReference>
<protein>
    <submittedName>
        <fullName evidence="7">Uncharacterized protein</fullName>
    </submittedName>
</protein>
<organism evidence="7">
    <name type="scientific">Cyprideis torosa</name>
    <dbReference type="NCBI Taxonomy" id="163714"/>
    <lineage>
        <taxon>Eukaryota</taxon>
        <taxon>Metazoa</taxon>
        <taxon>Ecdysozoa</taxon>
        <taxon>Arthropoda</taxon>
        <taxon>Crustacea</taxon>
        <taxon>Oligostraca</taxon>
        <taxon>Ostracoda</taxon>
        <taxon>Podocopa</taxon>
        <taxon>Podocopida</taxon>
        <taxon>Cytherocopina</taxon>
        <taxon>Cytheroidea</taxon>
        <taxon>Cytherideidae</taxon>
        <taxon>Cyprideis</taxon>
    </lineage>
</organism>
<dbReference type="PROSITE" id="PS50240">
    <property type="entry name" value="TRYPSIN_DOM"/>
    <property type="match status" value="1"/>
</dbReference>
<proteinExistence type="inferred from homology"/>
<dbReference type="FunFam" id="2.40.10.10:FF:000028">
    <property type="entry name" value="Serine protease easter"/>
    <property type="match status" value="1"/>
</dbReference>
<dbReference type="InterPro" id="IPR001254">
    <property type="entry name" value="Trypsin_dom"/>
</dbReference>
<dbReference type="SUPFAM" id="SSF50494">
    <property type="entry name" value="Trypsin-like serine proteases"/>
    <property type="match status" value="1"/>
</dbReference>
<keyword evidence="5" id="KW-0325">Glycoprotein</keyword>
<keyword evidence="3" id="KW-0732">Signal</keyword>
<dbReference type="InterPro" id="IPR043504">
    <property type="entry name" value="Peptidase_S1_PA_chymotrypsin"/>
</dbReference>
<evidence type="ECO:0000256" key="6">
    <source>
        <dbReference type="ARBA" id="ARBA00024195"/>
    </source>
</evidence>
<evidence type="ECO:0000256" key="1">
    <source>
        <dbReference type="ARBA" id="ARBA00004613"/>
    </source>
</evidence>
<dbReference type="GO" id="GO:0006508">
    <property type="term" value="P:proteolysis"/>
    <property type="evidence" value="ECO:0007669"/>
    <property type="project" value="InterPro"/>
</dbReference>
<dbReference type="InterPro" id="IPR009003">
    <property type="entry name" value="Peptidase_S1_PA"/>
</dbReference>
<evidence type="ECO:0000256" key="5">
    <source>
        <dbReference type="ARBA" id="ARBA00023180"/>
    </source>
</evidence>
<dbReference type="AlphaFoldDB" id="A0A7R8ZQ75"/>
<comment type="subcellular location">
    <subcellularLocation>
        <location evidence="1">Secreted</location>
    </subcellularLocation>
</comment>
<comment type="similarity">
    <text evidence="6">Belongs to the peptidase S1 family. CLIP subfamily.</text>
</comment>
<dbReference type="FunFam" id="2.40.10.10:FF:000054">
    <property type="entry name" value="Complement C1r subcomponent"/>
    <property type="match status" value="1"/>
</dbReference>
<dbReference type="InterPro" id="IPR001314">
    <property type="entry name" value="Peptidase_S1A"/>
</dbReference>
<evidence type="ECO:0000256" key="3">
    <source>
        <dbReference type="ARBA" id="ARBA00022729"/>
    </source>
</evidence>
<dbReference type="PRINTS" id="PR00722">
    <property type="entry name" value="CHYMOTRYPSIN"/>
</dbReference>
<dbReference type="SMART" id="SM00020">
    <property type="entry name" value="Tryp_SPc"/>
    <property type="match status" value="1"/>
</dbReference>
<gene>
    <name evidence="7" type="ORF">CTOB1V02_LOCUS5446</name>
</gene>
<dbReference type="PANTHER" id="PTHR24253:SF63">
    <property type="entry name" value="PEPTIDASE S1 DOMAIN-CONTAINING PROTEIN"/>
    <property type="match status" value="1"/>
</dbReference>
<keyword evidence="4" id="KW-1015">Disulfide bond</keyword>
<dbReference type="EMBL" id="OB661178">
    <property type="protein sequence ID" value="CAD7227542.1"/>
    <property type="molecule type" value="Genomic_DNA"/>
</dbReference>
<dbReference type="InterPro" id="IPR018114">
    <property type="entry name" value="TRYPSIN_HIS"/>
</dbReference>
<keyword evidence="2" id="KW-0964">Secreted</keyword>
<sequence length="518" mass="57864">MFLFIASRKFGAAEGTRVSADSDELVGVVHQKERQLIGDSFFSSPRSDICVIGGTEFGCRFAIFCWLSGGEAAGPCGAGALNTCCVPRGFKARRSQVEGRAVSSERKRTLYQPQHVPSTARFYKATSDSARRLNDPLHWTRYERPRDNEDEEDSLSYLYNMVSTQRLWSTTADTSEHANALDASPAEIPTAPVRNEPFCGQPVMTLQRRIIGGEEVNFGELPWQAHIRISGFQCGGALLNRRYIVTAAHCVHKARLHQIRVFLGEHDTKDTGEYYEPFPTQSFNVELIKLHPHFRFMSVQPDRFDVAVLRLDRPVEYKANILPICLPEPNTVFEGRLGIVAGWGKTDTSFGKKTSSLDGYGESFGKKTSSLDGYGESFGKKTSSLDGYGESFGKTGTHILNKVPVPLINNEECRRWHITKRIRVALHEEMTCAGWKDGRMDACLGDSGSPLIVKEDNRWTLAGVTSAGFGCAVDHQPGIYHLIPKSSSWLAAVISDAERYFPSPPRRRRKRQFWAERG</sequence>
<dbReference type="GO" id="GO:0004252">
    <property type="term" value="F:serine-type endopeptidase activity"/>
    <property type="evidence" value="ECO:0007669"/>
    <property type="project" value="InterPro"/>
</dbReference>
<dbReference type="GO" id="GO:0005576">
    <property type="term" value="C:extracellular region"/>
    <property type="evidence" value="ECO:0007669"/>
    <property type="project" value="UniProtKB-SubCell"/>
</dbReference>
<dbReference type="CDD" id="cd00190">
    <property type="entry name" value="Tryp_SPc"/>
    <property type="match status" value="1"/>
</dbReference>
<evidence type="ECO:0000256" key="2">
    <source>
        <dbReference type="ARBA" id="ARBA00022525"/>
    </source>
</evidence>
<accession>A0A7R8ZQ75</accession>
<dbReference type="PROSITE" id="PS00135">
    <property type="entry name" value="TRYPSIN_SER"/>
    <property type="match status" value="1"/>
</dbReference>
<evidence type="ECO:0000313" key="7">
    <source>
        <dbReference type="EMBL" id="CAD7227542.1"/>
    </source>
</evidence>
<reference evidence="7" key="1">
    <citation type="submission" date="2020-11" db="EMBL/GenBank/DDBJ databases">
        <authorList>
            <person name="Tran Van P."/>
        </authorList>
    </citation>
    <scope>NUCLEOTIDE SEQUENCE</scope>
</reference>
<name>A0A7R8ZQ75_9CRUS</name>
<dbReference type="OrthoDB" id="6407006at2759"/>
<dbReference type="InterPro" id="IPR033116">
    <property type="entry name" value="TRYPSIN_SER"/>
</dbReference>